<evidence type="ECO:0000256" key="7">
    <source>
        <dbReference type="ARBA" id="ARBA00023237"/>
    </source>
</evidence>
<accession>A0A941J020</accession>
<evidence type="ECO:0000256" key="8">
    <source>
        <dbReference type="SAM" id="Coils"/>
    </source>
</evidence>
<dbReference type="Pfam" id="PF02321">
    <property type="entry name" value="OEP"/>
    <property type="match status" value="1"/>
</dbReference>
<gene>
    <name evidence="10" type="ORF">KDU71_16140</name>
</gene>
<dbReference type="Proteomes" id="UP000679220">
    <property type="component" value="Unassembled WGS sequence"/>
</dbReference>
<keyword evidence="3" id="KW-0813">Transport</keyword>
<feature type="coiled-coil region" evidence="8">
    <location>
        <begin position="194"/>
        <end position="221"/>
    </location>
</feature>
<dbReference type="Gene3D" id="1.20.1600.10">
    <property type="entry name" value="Outer membrane efflux proteins (OEP)"/>
    <property type="match status" value="1"/>
</dbReference>
<keyword evidence="8" id="KW-0175">Coiled coil</keyword>
<proteinExistence type="inferred from homology"/>
<feature type="signal peptide" evidence="9">
    <location>
        <begin position="1"/>
        <end position="19"/>
    </location>
</feature>
<feature type="chain" id="PRO_5037161263" evidence="9">
    <location>
        <begin position="20"/>
        <end position="504"/>
    </location>
</feature>
<dbReference type="PANTHER" id="PTHR30026">
    <property type="entry name" value="OUTER MEMBRANE PROTEIN TOLC"/>
    <property type="match status" value="1"/>
</dbReference>
<dbReference type="AlphaFoldDB" id="A0A941J020"/>
<dbReference type="GO" id="GO:1990281">
    <property type="term" value="C:efflux pump complex"/>
    <property type="evidence" value="ECO:0007669"/>
    <property type="project" value="TreeGrafter"/>
</dbReference>
<dbReference type="InterPro" id="IPR051906">
    <property type="entry name" value="TolC-like"/>
</dbReference>
<reference evidence="10" key="1">
    <citation type="journal article" date="2018" name="Int. J. Syst. Evol. Microbiol.">
        <title>Carboxylicivirga sediminis sp. nov., isolated from coastal sediment.</title>
        <authorList>
            <person name="Wang F.Q."/>
            <person name="Ren L.H."/>
            <person name="Zou R.J."/>
            <person name="Sun Y.Z."/>
            <person name="Liu X.J."/>
            <person name="Jiang F."/>
            <person name="Liu L.J."/>
        </authorList>
    </citation>
    <scope>NUCLEOTIDE SEQUENCE</scope>
    <source>
        <strain evidence="10">JR1</strain>
    </source>
</reference>
<evidence type="ECO:0000256" key="5">
    <source>
        <dbReference type="ARBA" id="ARBA00022692"/>
    </source>
</evidence>
<dbReference type="GO" id="GO:0015562">
    <property type="term" value="F:efflux transmembrane transporter activity"/>
    <property type="evidence" value="ECO:0007669"/>
    <property type="project" value="InterPro"/>
</dbReference>
<dbReference type="RefSeq" id="WP_212192127.1">
    <property type="nucleotide sequence ID" value="NZ_JAGTAR010000027.1"/>
</dbReference>
<keyword evidence="5" id="KW-0812">Transmembrane</keyword>
<evidence type="ECO:0000256" key="1">
    <source>
        <dbReference type="ARBA" id="ARBA00004442"/>
    </source>
</evidence>
<comment type="caution">
    <text evidence="10">The sequence shown here is derived from an EMBL/GenBank/DDBJ whole genome shotgun (WGS) entry which is preliminary data.</text>
</comment>
<dbReference type="GO" id="GO:0015288">
    <property type="term" value="F:porin activity"/>
    <property type="evidence" value="ECO:0007669"/>
    <property type="project" value="TreeGrafter"/>
</dbReference>
<evidence type="ECO:0000256" key="6">
    <source>
        <dbReference type="ARBA" id="ARBA00023136"/>
    </source>
</evidence>
<dbReference type="EMBL" id="JAGTAR010000027">
    <property type="protein sequence ID" value="MBR8537102.1"/>
    <property type="molecule type" value="Genomic_DNA"/>
</dbReference>
<dbReference type="GO" id="GO:0009279">
    <property type="term" value="C:cell outer membrane"/>
    <property type="evidence" value="ECO:0007669"/>
    <property type="project" value="UniProtKB-SubCell"/>
</dbReference>
<keyword evidence="9" id="KW-0732">Signal</keyword>
<evidence type="ECO:0000256" key="9">
    <source>
        <dbReference type="SAM" id="SignalP"/>
    </source>
</evidence>
<reference evidence="10" key="2">
    <citation type="submission" date="2021-04" db="EMBL/GenBank/DDBJ databases">
        <authorList>
            <person name="Zhang T."/>
            <person name="Zhang Y."/>
            <person name="Lu D."/>
            <person name="Zuo D."/>
            <person name="Du Z."/>
        </authorList>
    </citation>
    <scope>NUCLEOTIDE SEQUENCE</scope>
    <source>
        <strain evidence="10">JR1</strain>
    </source>
</reference>
<dbReference type="PANTHER" id="PTHR30026:SF20">
    <property type="entry name" value="OUTER MEMBRANE PROTEIN TOLC"/>
    <property type="match status" value="1"/>
</dbReference>
<evidence type="ECO:0000313" key="10">
    <source>
        <dbReference type="EMBL" id="MBR8537102.1"/>
    </source>
</evidence>
<dbReference type="SUPFAM" id="SSF56954">
    <property type="entry name" value="Outer membrane efflux proteins (OEP)"/>
    <property type="match status" value="1"/>
</dbReference>
<evidence type="ECO:0000256" key="2">
    <source>
        <dbReference type="ARBA" id="ARBA00007613"/>
    </source>
</evidence>
<sequence length="504" mass="58204">MRRVGILILAVLIVSNSRAQSNEKDTFSLTLQNVVDLAINQSSSVKYAQNRYENYYWRWKNFQAQFRPQLVVEGNLPNYYEGTEPVKQGDGSIEFREVGRFNNNVALSVNQSIPQTGTRIYASSSVIRNQDLLKDEVSFSGDPYKIGFTQPVFAYNWMKWALKTEPMVYNEAQKDFVETIEEISRNATWRFFKYLRVQTNYKLAENNLANSKDNLRIAETKRKLGTISENDYSRIRLSVLTAQKSLTQASMDLKNADFELKSYIGLDQHTQIELIMPLNMFLFQVDPEMALSEALENRKETTQYKRRLVEAERELTKAKRGNGLSATLHGSYGTSNIAYDWPGVYDEPANQKYLRLSFSIPILDWGKSSSNVKLAESRRDLVVFDVERDRENFERTVVVQVEQFSLLKAQLEIAEEADLVANNGYMIALKKFQNGEISIADLNISLSEREKAKRDYINSLETYWVAYYRLRELTLYDFEKGQKIMYDNPLLGGLLKKAKPVDNI</sequence>
<keyword evidence="11" id="KW-1185">Reference proteome</keyword>
<organism evidence="10 11">
    <name type="scientific">Carboxylicivirga sediminis</name>
    <dbReference type="NCBI Taxonomy" id="2006564"/>
    <lineage>
        <taxon>Bacteria</taxon>
        <taxon>Pseudomonadati</taxon>
        <taxon>Bacteroidota</taxon>
        <taxon>Bacteroidia</taxon>
        <taxon>Marinilabiliales</taxon>
        <taxon>Marinilabiliaceae</taxon>
        <taxon>Carboxylicivirga</taxon>
    </lineage>
</organism>
<evidence type="ECO:0000256" key="3">
    <source>
        <dbReference type="ARBA" id="ARBA00022448"/>
    </source>
</evidence>
<keyword evidence="6" id="KW-0472">Membrane</keyword>
<keyword evidence="7" id="KW-0998">Cell outer membrane</keyword>
<name>A0A941J020_9BACT</name>
<comment type="similarity">
    <text evidence="2">Belongs to the outer membrane factor (OMF) (TC 1.B.17) family.</text>
</comment>
<evidence type="ECO:0000256" key="4">
    <source>
        <dbReference type="ARBA" id="ARBA00022452"/>
    </source>
</evidence>
<keyword evidence="4" id="KW-1134">Transmembrane beta strand</keyword>
<comment type="subcellular location">
    <subcellularLocation>
        <location evidence="1">Cell outer membrane</location>
    </subcellularLocation>
</comment>
<evidence type="ECO:0000313" key="11">
    <source>
        <dbReference type="Proteomes" id="UP000679220"/>
    </source>
</evidence>
<protein>
    <submittedName>
        <fullName evidence="10">TolC family protein</fullName>
    </submittedName>
</protein>
<dbReference type="InterPro" id="IPR003423">
    <property type="entry name" value="OMP_efflux"/>
</dbReference>